<dbReference type="GO" id="GO:0005524">
    <property type="term" value="F:ATP binding"/>
    <property type="evidence" value="ECO:0007669"/>
    <property type="project" value="UniProtKB-KW"/>
</dbReference>
<protein>
    <submittedName>
        <fullName evidence="8">(African queen) hypothetical protein</fullName>
    </submittedName>
</protein>
<dbReference type="AlphaFoldDB" id="A0A8J2QK04"/>
<dbReference type="InterPro" id="IPR006544">
    <property type="entry name" value="P-type_TPase_V"/>
</dbReference>
<sequence>MTAMSVARGCNMVQPHQKLLLVTLGPPQTTDTRPRLAMEARADAYVWTMEGKAGAVLRIHYPELLPSVINRGMVFGRFGPDQKTQLVTALQAEDLIVGMCGDEANDCGALKAAHVGVSLSEFYSILGKNQFLYTDLVLTTLLALSLGRASPGPILTKQSPLVSLVAMTNYVVVTLMTQAVFVTVLLLCPWKWLADFIEIEVMNIVQQERSLSIAYTGLTSHVGYSC</sequence>
<dbReference type="GO" id="GO:0019829">
    <property type="term" value="F:ATPase-coupled monoatomic cation transmembrane transporter activity"/>
    <property type="evidence" value="ECO:0007669"/>
    <property type="project" value="TreeGrafter"/>
</dbReference>
<evidence type="ECO:0000256" key="4">
    <source>
        <dbReference type="ARBA" id="ARBA00022741"/>
    </source>
</evidence>
<evidence type="ECO:0000313" key="8">
    <source>
        <dbReference type="EMBL" id="CAG9560368.1"/>
    </source>
</evidence>
<evidence type="ECO:0000256" key="1">
    <source>
        <dbReference type="ARBA" id="ARBA00004141"/>
    </source>
</evidence>
<comment type="caution">
    <text evidence="8">The sequence shown here is derived from an EMBL/GenBank/DDBJ whole genome shotgun (WGS) entry which is preliminary data.</text>
</comment>
<evidence type="ECO:0000256" key="6">
    <source>
        <dbReference type="ARBA" id="ARBA00022842"/>
    </source>
</evidence>
<evidence type="ECO:0000256" key="2">
    <source>
        <dbReference type="ARBA" id="ARBA00022553"/>
    </source>
</evidence>
<dbReference type="EMBL" id="CAKASE010000045">
    <property type="protein sequence ID" value="CAG9560368.1"/>
    <property type="molecule type" value="Genomic_DNA"/>
</dbReference>
<keyword evidence="7" id="KW-1278">Translocase</keyword>
<dbReference type="GO" id="GO:0046872">
    <property type="term" value="F:metal ion binding"/>
    <property type="evidence" value="ECO:0007669"/>
    <property type="project" value="UniProtKB-KW"/>
</dbReference>
<dbReference type="InterPro" id="IPR036412">
    <property type="entry name" value="HAD-like_sf"/>
</dbReference>
<dbReference type="GO" id="GO:0140358">
    <property type="term" value="F:P-type transmembrane transporter activity"/>
    <property type="evidence" value="ECO:0007669"/>
    <property type="project" value="InterPro"/>
</dbReference>
<proteinExistence type="predicted"/>
<keyword evidence="6" id="KW-0460">Magnesium</keyword>
<keyword evidence="2" id="KW-0597">Phosphoprotein</keyword>
<dbReference type="Proteomes" id="UP000789524">
    <property type="component" value="Unassembled WGS sequence"/>
</dbReference>
<keyword evidence="9" id="KW-1185">Reference proteome</keyword>
<evidence type="ECO:0000256" key="3">
    <source>
        <dbReference type="ARBA" id="ARBA00022723"/>
    </source>
</evidence>
<dbReference type="OrthoDB" id="48943at2759"/>
<comment type="subcellular location">
    <subcellularLocation>
        <location evidence="1">Membrane</location>
        <topology evidence="1">Multi-pass membrane protein</topology>
    </subcellularLocation>
</comment>
<accession>A0A8J2QK04</accession>
<dbReference type="SUPFAM" id="SSF56784">
    <property type="entry name" value="HAD-like"/>
    <property type="match status" value="1"/>
</dbReference>
<dbReference type="PANTHER" id="PTHR45630:SF8">
    <property type="entry name" value="CATION-TRANSPORTING ATPASE"/>
    <property type="match status" value="1"/>
</dbReference>
<gene>
    <name evidence="8" type="ORF">DCHRY22_LOCUS2044</name>
</gene>
<organism evidence="8 9">
    <name type="scientific">Danaus chrysippus</name>
    <name type="common">African queen</name>
    <dbReference type="NCBI Taxonomy" id="151541"/>
    <lineage>
        <taxon>Eukaryota</taxon>
        <taxon>Metazoa</taxon>
        <taxon>Ecdysozoa</taxon>
        <taxon>Arthropoda</taxon>
        <taxon>Hexapoda</taxon>
        <taxon>Insecta</taxon>
        <taxon>Pterygota</taxon>
        <taxon>Neoptera</taxon>
        <taxon>Endopterygota</taxon>
        <taxon>Lepidoptera</taxon>
        <taxon>Glossata</taxon>
        <taxon>Ditrysia</taxon>
        <taxon>Papilionoidea</taxon>
        <taxon>Nymphalidae</taxon>
        <taxon>Danainae</taxon>
        <taxon>Danaini</taxon>
        <taxon>Danaina</taxon>
        <taxon>Danaus</taxon>
        <taxon>Anosia</taxon>
    </lineage>
</organism>
<evidence type="ECO:0000313" key="9">
    <source>
        <dbReference type="Proteomes" id="UP000789524"/>
    </source>
</evidence>
<dbReference type="Gene3D" id="3.40.50.1000">
    <property type="entry name" value="HAD superfamily/HAD-like"/>
    <property type="match status" value="1"/>
</dbReference>
<keyword evidence="3" id="KW-0479">Metal-binding</keyword>
<dbReference type="GO" id="GO:0016020">
    <property type="term" value="C:membrane"/>
    <property type="evidence" value="ECO:0007669"/>
    <property type="project" value="UniProtKB-SubCell"/>
</dbReference>
<reference evidence="8" key="1">
    <citation type="submission" date="2021-09" db="EMBL/GenBank/DDBJ databases">
        <authorList>
            <person name="Martin H S."/>
        </authorList>
    </citation>
    <scope>NUCLEOTIDE SEQUENCE</scope>
</reference>
<dbReference type="GO" id="GO:0015203">
    <property type="term" value="F:polyamine transmembrane transporter activity"/>
    <property type="evidence" value="ECO:0007669"/>
    <property type="project" value="TreeGrafter"/>
</dbReference>
<evidence type="ECO:0000256" key="5">
    <source>
        <dbReference type="ARBA" id="ARBA00022840"/>
    </source>
</evidence>
<dbReference type="PANTHER" id="PTHR45630">
    <property type="entry name" value="CATION-TRANSPORTING ATPASE-RELATED"/>
    <property type="match status" value="1"/>
</dbReference>
<evidence type="ECO:0000256" key="7">
    <source>
        <dbReference type="ARBA" id="ARBA00022967"/>
    </source>
</evidence>
<keyword evidence="5" id="KW-0067">ATP-binding</keyword>
<keyword evidence="4" id="KW-0547">Nucleotide-binding</keyword>
<dbReference type="GO" id="GO:0006874">
    <property type="term" value="P:intracellular calcium ion homeostasis"/>
    <property type="evidence" value="ECO:0007669"/>
    <property type="project" value="TreeGrafter"/>
</dbReference>
<name>A0A8J2QK04_9NEOP</name>
<dbReference type="InterPro" id="IPR023214">
    <property type="entry name" value="HAD_sf"/>
</dbReference>